<proteinExistence type="predicted"/>
<dbReference type="PROSITE" id="PS50222">
    <property type="entry name" value="EF_HAND_2"/>
    <property type="match status" value="1"/>
</dbReference>
<sequence>ELGLDLTAEQEGEMEKLGSDIATSAQAKNVRLEEKLQASTSITVAGGALTLLDYSTTGGVIALVAPLIDNYNELLGILKQVQIGETGIVNIALKNLKNEVDIFLKEYDKDGNEEIDIDELTNEREKFASELIKLEEVAKMMKNLEKEVINYRQGLTKKELETQPQIEVDISADKHNDNQTSLNMKTENM</sequence>
<dbReference type="Proteomes" id="UP001153678">
    <property type="component" value="Unassembled WGS sequence"/>
</dbReference>
<dbReference type="OrthoDB" id="2447973at2759"/>
<comment type="caution">
    <text evidence="3">The sequence shown here is derived from an EMBL/GenBank/DDBJ whole genome shotgun (WGS) entry which is preliminary data.</text>
</comment>
<evidence type="ECO:0000313" key="4">
    <source>
        <dbReference type="Proteomes" id="UP001153678"/>
    </source>
</evidence>
<protein>
    <submittedName>
        <fullName evidence="3">19392_t:CDS:1</fullName>
    </submittedName>
</protein>
<organism evidence="3 4">
    <name type="scientific">Funneliformis geosporum</name>
    <dbReference type="NCBI Taxonomy" id="1117311"/>
    <lineage>
        <taxon>Eukaryota</taxon>
        <taxon>Fungi</taxon>
        <taxon>Fungi incertae sedis</taxon>
        <taxon>Mucoromycota</taxon>
        <taxon>Glomeromycotina</taxon>
        <taxon>Glomeromycetes</taxon>
        <taxon>Glomerales</taxon>
        <taxon>Glomeraceae</taxon>
        <taxon>Funneliformis</taxon>
    </lineage>
</organism>
<feature type="non-terminal residue" evidence="3">
    <location>
        <position position="1"/>
    </location>
</feature>
<keyword evidence="1" id="KW-0175">Coiled coil</keyword>
<feature type="coiled-coil region" evidence="1">
    <location>
        <begin position="93"/>
        <end position="161"/>
    </location>
</feature>
<dbReference type="GO" id="GO:0005509">
    <property type="term" value="F:calcium ion binding"/>
    <property type="evidence" value="ECO:0007669"/>
    <property type="project" value="InterPro"/>
</dbReference>
<dbReference type="InterPro" id="IPR002048">
    <property type="entry name" value="EF_hand_dom"/>
</dbReference>
<dbReference type="AlphaFoldDB" id="A0A9W4T9N1"/>
<keyword evidence="4" id="KW-1185">Reference proteome</keyword>
<evidence type="ECO:0000259" key="2">
    <source>
        <dbReference type="PROSITE" id="PS50222"/>
    </source>
</evidence>
<name>A0A9W4T9N1_9GLOM</name>
<dbReference type="EMBL" id="CAMKVN010019484">
    <property type="protein sequence ID" value="CAI2198750.1"/>
    <property type="molecule type" value="Genomic_DNA"/>
</dbReference>
<feature type="domain" description="EF-hand" evidence="2">
    <location>
        <begin position="95"/>
        <end position="130"/>
    </location>
</feature>
<accession>A0A9W4T9N1</accession>
<evidence type="ECO:0000313" key="3">
    <source>
        <dbReference type="EMBL" id="CAI2198750.1"/>
    </source>
</evidence>
<evidence type="ECO:0000256" key="1">
    <source>
        <dbReference type="SAM" id="Coils"/>
    </source>
</evidence>
<reference evidence="3" key="1">
    <citation type="submission" date="2022-08" db="EMBL/GenBank/DDBJ databases">
        <authorList>
            <person name="Kallberg Y."/>
            <person name="Tangrot J."/>
            <person name="Rosling A."/>
        </authorList>
    </citation>
    <scope>NUCLEOTIDE SEQUENCE</scope>
    <source>
        <strain evidence="3">Wild A</strain>
    </source>
</reference>
<gene>
    <name evidence="3" type="ORF">FWILDA_LOCUS18728</name>
</gene>